<evidence type="ECO:0000259" key="18">
    <source>
        <dbReference type="PROSITE" id="PS50173"/>
    </source>
</evidence>
<dbReference type="InterPro" id="IPR001126">
    <property type="entry name" value="UmuC"/>
</dbReference>
<dbReference type="InterPro" id="IPR036775">
    <property type="entry name" value="DNA_pol_Y-fam_lit_finger_sf"/>
</dbReference>
<keyword evidence="5 16" id="KW-0808">Transferase</keyword>
<dbReference type="PROSITE" id="PS50173">
    <property type="entry name" value="UMUC"/>
    <property type="match status" value="1"/>
</dbReference>
<dbReference type="GO" id="GO:0042276">
    <property type="term" value="P:error-prone translesion synthesis"/>
    <property type="evidence" value="ECO:0007669"/>
    <property type="project" value="TreeGrafter"/>
</dbReference>
<keyword evidence="8 16" id="KW-0479">Metal-binding</keyword>
<feature type="active site" evidence="16">
    <location>
        <position position="106"/>
    </location>
</feature>
<feature type="region of interest" description="Disordered" evidence="17">
    <location>
        <begin position="442"/>
        <end position="483"/>
    </location>
</feature>
<evidence type="ECO:0000256" key="11">
    <source>
        <dbReference type="ARBA" id="ARBA00022932"/>
    </source>
</evidence>
<evidence type="ECO:0000256" key="5">
    <source>
        <dbReference type="ARBA" id="ARBA00022679"/>
    </source>
</evidence>
<dbReference type="SUPFAM" id="SSF56672">
    <property type="entry name" value="DNA/RNA polymerases"/>
    <property type="match status" value="1"/>
</dbReference>
<dbReference type="PANTHER" id="PTHR11076">
    <property type="entry name" value="DNA REPAIR POLYMERASE UMUC / TRANSFERASE FAMILY MEMBER"/>
    <property type="match status" value="1"/>
</dbReference>
<evidence type="ECO:0000256" key="12">
    <source>
        <dbReference type="ARBA" id="ARBA00023125"/>
    </source>
</evidence>
<protein>
    <recommendedName>
        <fullName evidence="16">DNA polymerase IV</fullName>
        <shortName evidence="16">Pol IV</shortName>
        <ecNumber evidence="16">2.7.7.7</ecNumber>
    </recommendedName>
</protein>
<dbReference type="GO" id="GO:0006261">
    <property type="term" value="P:DNA-templated DNA replication"/>
    <property type="evidence" value="ECO:0007669"/>
    <property type="project" value="UniProtKB-UniRule"/>
</dbReference>
<feature type="binding site" evidence="16">
    <location>
        <position position="11"/>
    </location>
    <ligand>
        <name>Mg(2+)</name>
        <dbReference type="ChEBI" id="CHEBI:18420"/>
    </ligand>
</feature>
<keyword evidence="10 16" id="KW-0460">Magnesium</keyword>
<evidence type="ECO:0000256" key="14">
    <source>
        <dbReference type="ARBA" id="ARBA00025589"/>
    </source>
</evidence>
<dbReference type="InterPro" id="IPR043128">
    <property type="entry name" value="Rev_trsase/Diguanyl_cyclase"/>
</dbReference>
<gene>
    <name evidence="16 19" type="primary">dinB</name>
    <name evidence="19" type="ORF">PFCIRM138_11645</name>
</gene>
<proteinExistence type="inferred from homology"/>
<dbReference type="EMBL" id="LM676427">
    <property type="protein sequence ID" value="CEP27057.1"/>
    <property type="molecule type" value="Genomic_DNA"/>
</dbReference>
<dbReference type="Pfam" id="PF11799">
    <property type="entry name" value="IMS_C"/>
    <property type="match status" value="1"/>
</dbReference>
<comment type="catalytic activity">
    <reaction evidence="15 16">
        <text>DNA(n) + a 2'-deoxyribonucleoside 5'-triphosphate = DNA(n+1) + diphosphate</text>
        <dbReference type="Rhea" id="RHEA:22508"/>
        <dbReference type="Rhea" id="RHEA-COMP:17339"/>
        <dbReference type="Rhea" id="RHEA-COMP:17340"/>
        <dbReference type="ChEBI" id="CHEBI:33019"/>
        <dbReference type="ChEBI" id="CHEBI:61560"/>
        <dbReference type="ChEBI" id="CHEBI:173112"/>
        <dbReference type="EC" id="2.7.7.7"/>
    </reaction>
</comment>
<sequence>MRATASILHLDLDAFFASVEQRDKPSLRGKPVAVGGVGDRGVVATASYEARKLGLHSAMSTSQARHLAPHAAYLSPRGDAYRQSSRIVMALLGELSPLVEPLSIDEAFVDLEAGGQDTSPEAIAGLVRELRAEIVHRTEGLHASVGVGTSKLMAKLGSERAKPNGQLIVPPGSERDVLSPLPANAIPGVGPATMDRLSRLGIRTVGDLREASVAELVRELGQAVGESLHVLASGRDDRAVSPRGEAKSISVEDTFDSDLTDPAVIASVIERDARAVAGRLTRAGLFARTVTVKVRLADFTTLSRSRTLSGATDNPERIAATAQALITGVRIGQGFRLIGVGVGGFAQAAQEELFVLDDQQASVAPVMEERQVASALRRGSQSWSPGAEVEHDEHGRGWVWGSGLGVVTVRFETRRTGIGPVRSLRADDPALHRAGLLPMEFDHPDEEAEPEHGPGWARLRPTSPTPDTGADRGTSTPGTSDPG</sequence>
<dbReference type="Pfam" id="PF00817">
    <property type="entry name" value="IMS"/>
    <property type="match status" value="1"/>
</dbReference>
<evidence type="ECO:0000256" key="8">
    <source>
        <dbReference type="ARBA" id="ARBA00022723"/>
    </source>
</evidence>
<keyword evidence="6 16" id="KW-0548">Nucleotidyltransferase</keyword>
<keyword evidence="12 16" id="KW-0238">DNA-binding</keyword>
<dbReference type="AlphaFoldDB" id="A0A068VP90"/>
<evidence type="ECO:0000256" key="3">
    <source>
        <dbReference type="ARBA" id="ARBA00022457"/>
    </source>
</evidence>
<keyword evidence="11 16" id="KW-0239">DNA-directed DNA polymerase</keyword>
<dbReference type="InterPro" id="IPR053848">
    <property type="entry name" value="IMS_HHH_1"/>
</dbReference>
<dbReference type="Gene3D" id="1.10.150.20">
    <property type="entry name" value="5' to 3' exonuclease, C-terminal subdomain"/>
    <property type="match status" value="1"/>
</dbReference>
<dbReference type="InterPro" id="IPR043502">
    <property type="entry name" value="DNA/RNA_pol_sf"/>
</dbReference>
<feature type="site" description="Substrate discrimination" evidence="16">
    <location>
        <position position="16"/>
    </location>
</feature>
<comment type="cofactor">
    <cofactor evidence="16">
        <name>Mg(2+)</name>
        <dbReference type="ChEBI" id="CHEBI:18420"/>
    </cofactor>
    <text evidence="16">Binds 2 magnesium ions per subunit.</text>
</comment>
<dbReference type="RefSeq" id="WP_013160679.1">
    <property type="nucleotide sequence ID" value="NZ_CP010341.1"/>
</dbReference>
<dbReference type="GeneID" id="61222544"/>
<dbReference type="GO" id="GO:0003887">
    <property type="term" value="F:DNA-directed DNA polymerase activity"/>
    <property type="evidence" value="ECO:0007669"/>
    <property type="project" value="UniProtKB-UniRule"/>
</dbReference>
<name>A0A068VP90_PROFF</name>
<keyword evidence="7 16" id="KW-0235">DNA replication</keyword>
<dbReference type="GO" id="GO:0009432">
    <property type="term" value="P:SOS response"/>
    <property type="evidence" value="ECO:0007669"/>
    <property type="project" value="TreeGrafter"/>
</dbReference>
<dbReference type="GO" id="GO:0000287">
    <property type="term" value="F:magnesium ion binding"/>
    <property type="evidence" value="ECO:0007669"/>
    <property type="project" value="UniProtKB-UniRule"/>
</dbReference>
<comment type="subcellular location">
    <subcellularLocation>
        <location evidence="1 16">Cytoplasm</location>
    </subcellularLocation>
</comment>
<dbReference type="PATRIC" id="fig|66712.6.peg.755"/>
<evidence type="ECO:0000256" key="17">
    <source>
        <dbReference type="SAM" id="MobiDB-lite"/>
    </source>
</evidence>
<evidence type="ECO:0000256" key="4">
    <source>
        <dbReference type="ARBA" id="ARBA00022490"/>
    </source>
</evidence>
<comment type="similarity">
    <text evidence="2 16">Belongs to the DNA polymerase type-Y family.</text>
</comment>
<dbReference type="InterPro" id="IPR017961">
    <property type="entry name" value="DNA_pol_Y-fam_little_finger"/>
</dbReference>
<keyword evidence="13 16" id="KW-0234">DNA repair</keyword>
<evidence type="ECO:0000256" key="16">
    <source>
        <dbReference type="HAMAP-Rule" id="MF_01113"/>
    </source>
</evidence>
<dbReference type="PANTHER" id="PTHR11076:SF33">
    <property type="entry name" value="DNA POLYMERASE KAPPA"/>
    <property type="match status" value="1"/>
</dbReference>
<accession>A0A068VP90</accession>
<dbReference type="NCBIfam" id="NF002677">
    <property type="entry name" value="PRK02406.1"/>
    <property type="match status" value="1"/>
</dbReference>
<evidence type="ECO:0000313" key="19">
    <source>
        <dbReference type="EMBL" id="CEP27057.1"/>
    </source>
</evidence>
<evidence type="ECO:0000256" key="9">
    <source>
        <dbReference type="ARBA" id="ARBA00022763"/>
    </source>
</evidence>
<dbReference type="CDD" id="cd03586">
    <property type="entry name" value="PolY_Pol_IV_kappa"/>
    <property type="match status" value="1"/>
</dbReference>
<dbReference type="GO" id="GO:0003684">
    <property type="term" value="F:damaged DNA binding"/>
    <property type="evidence" value="ECO:0007669"/>
    <property type="project" value="InterPro"/>
</dbReference>
<keyword evidence="4 16" id="KW-0963">Cytoplasm</keyword>
<organism evidence="19">
    <name type="scientific">Propionibacterium freudenreichii subsp. freudenreichii</name>
    <dbReference type="NCBI Taxonomy" id="66712"/>
    <lineage>
        <taxon>Bacteria</taxon>
        <taxon>Bacillati</taxon>
        <taxon>Actinomycetota</taxon>
        <taxon>Actinomycetes</taxon>
        <taxon>Propionibacteriales</taxon>
        <taxon>Propionibacteriaceae</taxon>
        <taxon>Propionibacterium</taxon>
    </lineage>
</organism>
<evidence type="ECO:0000256" key="15">
    <source>
        <dbReference type="ARBA" id="ARBA00049244"/>
    </source>
</evidence>
<dbReference type="KEGG" id="pfre:RM25_0730"/>
<feature type="domain" description="UmuC" evidence="18">
    <location>
        <begin position="7"/>
        <end position="190"/>
    </location>
</feature>
<comment type="subunit">
    <text evidence="16">Monomer.</text>
</comment>
<dbReference type="Gene3D" id="3.30.70.270">
    <property type="match status" value="1"/>
</dbReference>
<dbReference type="EC" id="2.7.7.7" evidence="16"/>
<keyword evidence="9 16" id="KW-0227">DNA damage</keyword>
<dbReference type="NCBIfam" id="NF002882">
    <property type="entry name" value="PRK03348.1"/>
    <property type="match status" value="1"/>
</dbReference>
<evidence type="ECO:0000256" key="6">
    <source>
        <dbReference type="ARBA" id="ARBA00022695"/>
    </source>
</evidence>
<dbReference type="InterPro" id="IPR022880">
    <property type="entry name" value="DNApol_IV"/>
</dbReference>
<dbReference type="Pfam" id="PF21999">
    <property type="entry name" value="IMS_HHH_1"/>
    <property type="match status" value="1"/>
</dbReference>
<reference evidence="19" key="1">
    <citation type="submission" date="2014-08" db="EMBL/GenBank/DDBJ databases">
        <authorList>
            <person name="Falentin Helene"/>
        </authorList>
    </citation>
    <scope>NUCLEOTIDE SEQUENCE</scope>
</reference>
<dbReference type="Gene3D" id="3.40.1170.60">
    <property type="match status" value="1"/>
</dbReference>
<feature type="binding site" evidence="16">
    <location>
        <position position="105"/>
    </location>
    <ligand>
        <name>Mg(2+)</name>
        <dbReference type="ChEBI" id="CHEBI:18420"/>
    </ligand>
</feature>
<evidence type="ECO:0000256" key="1">
    <source>
        <dbReference type="ARBA" id="ARBA00004496"/>
    </source>
</evidence>
<dbReference type="GO" id="GO:0005829">
    <property type="term" value="C:cytosol"/>
    <property type="evidence" value="ECO:0007669"/>
    <property type="project" value="TreeGrafter"/>
</dbReference>
<dbReference type="FunFam" id="3.30.1490.100:FF:000004">
    <property type="entry name" value="DNA polymerase IV"/>
    <property type="match status" value="1"/>
</dbReference>
<dbReference type="SUPFAM" id="SSF100879">
    <property type="entry name" value="Lesion bypass DNA polymerase (Y-family), little finger domain"/>
    <property type="match status" value="1"/>
</dbReference>
<dbReference type="InterPro" id="IPR050116">
    <property type="entry name" value="DNA_polymerase-Y"/>
</dbReference>
<dbReference type="Gene3D" id="3.30.1490.100">
    <property type="entry name" value="DNA polymerase, Y-family, little finger domain"/>
    <property type="match status" value="1"/>
</dbReference>
<feature type="compositionally biased region" description="Polar residues" evidence="17">
    <location>
        <begin position="473"/>
        <end position="483"/>
    </location>
</feature>
<comment type="function">
    <text evidence="14 16">Poorly processive, error-prone DNA polymerase involved in untargeted mutagenesis. Copies undamaged DNA at stalled replication forks, which arise in vivo from mismatched or misaligned primer ends. These misaligned primers can be extended by PolIV. Exhibits no 3'-5' exonuclease (proofreading) activity. May be involved in translesional synthesis, in conjunction with the beta clamp from PolIII.</text>
</comment>
<keyword evidence="3 16" id="KW-0515">Mutator protein</keyword>
<evidence type="ECO:0000256" key="13">
    <source>
        <dbReference type="ARBA" id="ARBA00023204"/>
    </source>
</evidence>
<evidence type="ECO:0000256" key="2">
    <source>
        <dbReference type="ARBA" id="ARBA00010945"/>
    </source>
</evidence>
<dbReference type="HAMAP" id="MF_01113">
    <property type="entry name" value="DNApol_IV"/>
    <property type="match status" value="1"/>
</dbReference>
<evidence type="ECO:0000256" key="7">
    <source>
        <dbReference type="ARBA" id="ARBA00022705"/>
    </source>
</evidence>
<dbReference type="GO" id="GO:0006281">
    <property type="term" value="P:DNA repair"/>
    <property type="evidence" value="ECO:0007669"/>
    <property type="project" value="UniProtKB-UniRule"/>
</dbReference>
<evidence type="ECO:0000256" key="10">
    <source>
        <dbReference type="ARBA" id="ARBA00022842"/>
    </source>
</evidence>